<organism evidence="1 2">
    <name type="scientific">Xylaria flabelliformis</name>
    <dbReference type="NCBI Taxonomy" id="2512241"/>
    <lineage>
        <taxon>Eukaryota</taxon>
        <taxon>Fungi</taxon>
        <taxon>Dikarya</taxon>
        <taxon>Ascomycota</taxon>
        <taxon>Pezizomycotina</taxon>
        <taxon>Sordariomycetes</taxon>
        <taxon>Xylariomycetidae</taxon>
        <taxon>Xylariales</taxon>
        <taxon>Xylariaceae</taxon>
        <taxon>Xylaria</taxon>
    </lineage>
</organism>
<comment type="caution">
    <text evidence="1">The sequence shown here is derived from an EMBL/GenBank/DDBJ whole genome shotgun (WGS) entry which is preliminary data.</text>
</comment>
<dbReference type="AlphaFoldDB" id="A0A553HRI2"/>
<evidence type="ECO:0000313" key="1">
    <source>
        <dbReference type="EMBL" id="TRX90562.1"/>
    </source>
</evidence>
<dbReference type="CDD" id="cd02883">
    <property type="entry name" value="NUDIX_Hydrolase"/>
    <property type="match status" value="1"/>
</dbReference>
<sequence>MAAHFGGESHTPEKDLANVGLLIYRADKQKLLVRYKKSQTPREYGIPHRTPRAGETEIETAKRIGIDSLGCTIPDDELDDRQSAIVENVKQKVKVCVFMVKATSQLKDLAELDEWRGWNYTFINLSSFQDRIWLHPDVGASASSIQQFLKG</sequence>
<name>A0A553HRI2_9PEZI</name>
<protein>
    <recommendedName>
        <fullName evidence="3">Nudix hydrolase domain-containing protein</fullName>
    </recommendedName>
</protein>
<evidence type="ECO:0008006" key="3">
    <source>
        <dbReference type="Google" id="ProtNLM"/>
    </source>
</evidence>
<dbReference type="InterPro" id="IPR015797">
    <property type="entry name" value="NUDIX_hydrolase-like_dom_sf"/>
</dbReference>
<keyword evidence="2" id="KW-1185">Reference proteome</keyword>
<evidence type="ECO:0000313" key="2">
    <source>
        <dbReference type="Proteomes" id="UP000319160"/>
    </source>
</evidence>
<dbReference type="OrthoDB" id="4724438at2759"/>
<gene>
    <name evidence="1" type="ORF">FHL15_008535</name>
</gene>
<accession>A0A553HRI2</accession>
<dbReference type="SUPFAM" id="SSF55811">
    <property type="entry name" value="Nudix"/>
    <property type="match status" value="1"/>
</dbReference>
<proteinExistence type="predicted"/>
<dbReference type="Proteomes" id="UP000319160">
    <property type="component" value="Unassembled WGS sequence"/>
</dbReference>
<reference evidence="2" key="1">
    <citation type="submission" date="2019-06" db="EMBL/GenBank/DDBJ databases">
        <title>Draft genome sequence of the griseofulvin-producing fungus Xylaria cubensis strain G536.</title>
        <authorList>
            <person name="Mead M.E."/>
            <person name="Raja H.A."/>
            <person name="Steenwyk J.L."/>
            <person name="Knowles S.L."/>
            <person name="Oberlies N.H."/>
            <person name="Rokas A."/>
        </authorList>
    </citation>
    <scope>NUCLEOTIDE SEQUENCE [LARGE SCALE GENOMIC DNA]</scope>
    <source>
        <strain evidence="2">G536</strain>
    </source>
</reference>
<dbReference type="EMBL" id="VFLP01000054">
    <property type="protein sequence ID" value="TRX90562.1"/>
    <property type="molecule type" value="Genomic_DNA"/>
</dbReference>